<reference evidence="2 3" key="1">
    <citation type="journal article" date="2018" name="BMC Genomics">
        <title>Comparative genome analyses reveal sequence features reflecting distinct modes of host-adaptation between dicot and monocot powdery mildew.</title>
        <authorList>
            <person name="Wu Y."/>
            <person name="Ma X."/>
            <person name="Pan Z."/>
            <person name="Kale S.D."/>
            <person name="Song Y."/>
            <person name="King H."/>
            <person name="Zhang Q."/>
            <person name="Presley C."/>
            <person name="Deng X."/>
            <person name="Wei C.I."/>
            <person name="Xiao S."/>
        </authorList>
    </citation>
    <scope>NUCLEOTIDE SEQUENCE [LARGE SCALE GENOMIC DNA]</scope>
    <source>
        <strain evidence="2">UCSC1</strain>
    </source>
</reference>
<feature type="non-terminal residue" evidence="2">
    <location>
        <position position="279"/>
    </location>
</feature>
<comment type="caution">
    <text evidence="2">The sequence shown here is derived from an EMBL/GenBank/DDBJ whole genome shotgun (WGS) entry which is preliminary data.</text>
</comment>
<gene>
    <name evidence="2" type="ORF">GcC1_064027</name>
</gene>
<name>A0A420IS15_9PEZI</name>
<dbReference type="OrthoDB" id="3795100at2759"/>
<protein>
    <recommendedName>
        <fullName evidence="4">Integrase and RNaseH domain-containing protein</fullName>
    </recommendedName>
</protein>
<dbReference type="Proteomes" id="UP000285405">
    <property type="component" value="Unassembled WGS sequence"/>
</dbReference>
<proteinExistence type="predicted"/>
<dbReference type="AlphaFoldDB" id="A0A420IS15"/>
<feature type="region of interest" description="Disordered" evidence="1">
    <location>
        <begin position="125"/>
        <end position="176"/>
    </location>
</feature>
<organism evidence="2 3">
    <name type="scientific">Golovinomyces cichoracearum</name>
    <dbReference type="NCBI Taxonomy" id="62708"/>
    <lineage>
        <taxon>Eukaryota</taxon>
        <taxon>Fungi</taxon>
        <taxon>Dikarya</taxon>
        <taxon>Ascomycota</taxon>
        <taxon>Pezizomycotina</taxon>
        <taxon>Leotiomycetes</taxon>
        <taxon>Erysiphales</taxon>
        <taxon>Erysiphaceae</taxon>
        <taxon>Golovinomyces</taxon>
    </lineage>
</organism>
<sequence length="279" mass="32479">HYNSIDPNTWSEPVSKISSSIAITTYVVRFLTEWEEYKVKGEDLFFNFREEFGNWTVEMFEKIRSPFKREFRDYLHHHGAHTGKRTIAIGPALIKLLEAEECPMGPQSDERATLSNETPEIRLTTATPVQSYSQPQPPRNQTIPPYDQLSPSPQLQPYTQPRNPTPYFQRPPQSTYEQQQFPYQPHFVQQTHSQSQRPIRQGSPNVWEIHQPQSTPNTSYPQQPTVATSMGYREFDGYSSLPPRDVPSERVDANTQTTFTKLWDRIMNYTCEAYDLLDD</sequence>
<accession>A0A420IS15</accession>
<feature type="compositionally biased region" description="Polar residues" evidence="1">
    <location>
        <begin position="125"/>
        <end position="162"/>
    </location>
</feature>
<evidence type="ECO:0008006" key="4">
    <source>
        <dbReference type="Google" id="ProtNLM"/>
    </source>
</evidence>
<dbReference type="EMBL" id="MCBR01006479">
    <property type="protein sequence ID" value="RKF77327.1"/>
    <property type="molecule type" value="Genomic_DNA"/>
</dbReference>
<evidence type="ECO:0000256" key="1">
    <source>
        <dbReference type="SAM" id="MobiDB-lite"/>
    </source>
</evidence>
<evidence type="ECO:0000313" key="2">
    <source>
        <dbReference type="EMBL" id="RKF77327.1"/>
    </source>
</evidence>
<feature type="non-terminal residue" evidence="2">
    <location>
        <position position="1"/>
    </location>
</feature>
<evidence type="ECO:0000313" key="3">
    <source>
        <dbReference type="Proteomes" id="UP000285405"/>
    </source>
</evidence>